<feature type="transmembrane region" description="Helical" evidence="6">
    <location>
        <begin position="131"/>
        <end position="152"/>
    </location>
</feature>
<dbReference type="OrthoDB" id="9797953at2"/>
<gene>
    <name evidence="8" type="ORF">CQS04_05870</name>
</gene>
<reference evidence="8 9" key="1">
    <citation type="submission" date="2017-10" db="EMBL/GenBank/DDBJ databases">
        <title>Draft genome of Chryseomicrobium casticus sp. nov.</title>
        <authorList>
            <person name="Chakraborty R."/>
            <person name="Saha T."/>
        </authorList>
    </citation>
    <scope>NUCLEOTIDE SEQUENCE [LARGE SCALE GENOMIC DNA]</scope>
    <source>
        <strain evidence="8 9">ET03</strain>
    </source>
</reference>
<dbReference type="InterPro" id="IPR010645">
    <property type="entry name" value="MFS_4"/>
</dbReference>
<keyword evidence="4 6" id="KW-1133">Transmembrane helix</keyword>
<evidence type="ECO:0000256" key="1">
    <source>
        <dbReference type="ARBA" id="ARBA00004651"/>
    </source>
</evidence>
<keyword evidence="3 6" id="KW-0812">Transmembrane</keyword>
<dbReference type="SUPFAM" id="SSF103473">
    <property type="entry name" value="MFS general substrate transporter"/>
    <property type="match status" value="1"/>
</dbReference>
<accession>A0A2M9F1E2</accession>
<dbReference type="PANTHER" id="PTHR23537:SF1">
    <property type="entry name" value="SUGAR TRANSPORTER"/>
    <property type="match status" value="1"/>
</dbReference>
<keyword evidence="2" id="KW-0813">Transport</keyword>
<dbReference type="InterPro" id="IPR036259">
    <property type="entry name" value="MFS_trans_sf"/>
</dbReference>
<keyword evidence="9" id="KW-1185">Reference proteome</keyword>
<dbReference type="Pfam" id="PF06779">
    <property type="entry name" value="MFS_4"/>
    <property type="match status" value="1"/>
</dbReference>
<feature type="transmembrane region" description="Helical" evidence="6">
    <location>
        <begin position="99"/>
        <end position="122"/>
    </location>
</feature>
<evidence type="ECO:0000259" key="7">
    <source>
        <dbReference type="PROSITE" id="PS50850"/>
    </source>
</evidence>
<feature type="domain" description="Major facilitator superfamily (MFS) profile" evidence="7">
    <location>
        <begin position="7"/>
        <end position="384"/>
    </location>
</feature>
<feature type="transmembrane region" description="Helical" evidence="6">
    <location>
        <begin position="7"/>
        <end position="27"/>
    </location>
</feature>
<dbReference type="GO" id="GO:0005886">
    <property type="term" value="C:plasma membrane"/>
    <property type="evidence" value="ECO:0007669"/>
    <property type="project" value="UniProtKB-SubCell"/>
</dbReference>
<evidence type="ECO:0000256" key="4">
    <source>
        <dbReference type="ARBA" id="ARBA00022989"/>
    </source>
</evidence>
<dbReference type="GO" id="GO:0022857">
    <property type="term" value="F:transmembrane transporter activity"/>
    <property type="evidence" value="ECO:0007669"/>
    <property type="project" value="InterPro"/>
</dbReference>
<evidence type="ECO:0000256" key="6">
    <source>
        <dbReference type="SAM" id="Phobius"/>
    </source>
</evidence>
<dbReference type="AlphaFoldDB" id="A0A2M9F1E2"/>
<evidence type="ECO:0000313" key="8">
    <source>
        <dbReference type="EMBL" id="PJK17279.1"/>
    </source>
</evidence>
<protein>
    <submittedName>
        <fullName evidence="8">MFS transporter</fullName>
    </submittedName>
</protein>
<dbReference type="Gene3D" id="1.20.1250.20">
    <property type="entry name" value="MFS general substrate transporter like domains"/>
    <property type="match status" value="2"/>
</dbReference>
<dbReference type="Proteomes" id="UP000228680">
    <property type="component" value="Unassembled WGS sequence"/>
</dbReference>
<proteinExistence type="predicted"/>
<sequence>MMKHPLYLVLGGVFALFIAMSIGRFAYTPILPFMQLEKGFSTVFAGTLASANYAGYLVGALAGSIFPIGRYRTRLLYVSLATSITLTFAMGLVDSHVLWIVFRFISGVTSAFVFVLTSSIILDRLAAIGRIGLSGVMYAGVGLGIFVSGLVVQPLITRYTSDGAWIGLGCIALLLALYVITVVKEPKTDSSQAVPIATAKKRFEPWLVWLLIAYGLEGLGYIITGTFIVAIAETSDVFMGSGTQVWAIVGLAAVPSTMIWAFVGSRFGWMKSFIALLVIQAIGVALPALSESPTSFYASAILFGATFMGVTVLVASYAREKFPHASARILSVLTVTYALGQMIGPIIASWLASQTGSFGSALIGASVVIALGALCTVPILWIEKNKTPAN</sequence>
<feature type="transmembrane region" description="Helical" evidence="6">
    <location>
        <begin position="206"/>
        <end position="232"/>
    </location>
</feature>
<organism evidence="8 9">
    <name type="scientific">Chryseomicrobium excrementi</name>
    <dbReference type="NCBI Taxonomy" id="2041346"/>
    <lineage>
        <taxon>Bacteria</taxon>
        <taxon>Bacillati</taxon>
        <taxon>Bacillota</taxon>
        <taxon>Bacilli</taxon>
        <taxon>Bacillales</taxon>
        <taxon>Caryophanaceae</taxon>
        <taxon>Chryseomicrobium</taxon>
    </lineage>
</organism>
<dbReference type="PANTHER" id="PTHR23537">
    <property type="match status" value="1"/>
</dbReference>
<dbReference type="EMBL" id="PCGR01000002">
    <property type="protein sequence ID" value="PJK17279.1"/>
    <property type="molecule type" value="Genomic_DNA"/>
</dbReference>
<evidence type="ECO:0000256" key="3">
    <source>
        <dbReference type="ARBA" id="ARBA00022692"/>
    </source>
</evidence>
<dbReference type="CDD" id="cd06180">
    <property type="entry name" value="MFS_YjiJ"/>
    <property type="match status" value="1"/>
</dbReference>
<keyword evidence="5 6" id="KW-0472">Membrane</keyword>
<feature type="transmembrane region" description="Helical" evidence="6">
    <location>
        <begin position="272"/>
        <end position="290"/>
    </location>
</feature>
<evidence type="ECO:0000256" key="5">
    <source>
        <dbReference type="ARBA" id="ARBA00023136"/>
    </source>
</evidence>
<feature type="transmembrane region" description="Helical" evidence="6">
    <location>
        <begin position="296"/>
        <end position="317"/>
    </location>
</feature>
<feature type="transmembrane region" description="Helical" evidence="6">
    <location>
        <begin position="39"/>
        <end position="63"/>
    </location>
</feature>
<evidence type="ECO:0000256" key="2">
    <source>
        <dbReference type="ARBA" id="ARBA00022448"/>
    </source>
</evidence>
<comment type="subcellular location">
    <subcellularLocation>
        <location evidence="1">Cell membrane</location>
        <topology evidence="1">Multi-pass membrane protein</topology>
    </subcellularLocation>
</comment>
<feature type="transmembrane region" description="Helical" evidence="6">
    <location>
        <begin position="358"/>
        <end position="382"/>
    </location>
</feature>
<feature type="transmembrane region" description="Helical" evidence="6">
    <location>
        <begin position="244"/>
        <end position="263"/>
    </location>
</feature>
<dbReference type="PROSITE" id="PS50850">
    <property type="entry name" value="MFS"/>
    <property type="match status" value="1"/>
</dbReference>
<name>A0A2M9F1E2_9BACL</name>
<feature type="transmembrane region" description="Helical" evidence="6">
    <location>
        <begin position="164"/>
        <end position="183"/>
    </location>
</feature>
<evidence type="ECO:0000313" key="9">
    <source>
        <dbReference type="Proteomes" id="UP000228680"/>
    </source>
</evidence>
<feature type="transmembrane region" description="Helical" evidence="6">
    <location>
        <begin position="329"/>
        <end position="352"/>
    </location>
</feature>
<feature type="transmembrane region" description="Helical" evidence="6">
    <location>
        <begin position="75"/>
        <end position="93"/>
    </location>
</feature>
<comment type="caution">
    <text evidence="8">The sequence shown here is derived from an EMBL/GenBank/DDBJ whole genome shotgun (WGS) entry which is preliminary data.</text>
</comment>
<dbReference type="InterPro" id="IPR020846">
    <property type="entry name" value="MFS_dom"/>
</dbReference>